<evidence type="ECO:0000256" key="5">
    <source>
        <dbReference type="ARBA" id="ARBA00022985"/>
    </source>
</evidence>
<dbReference type="EMBL" id="JBHSMF010000009">
    <property type="protein sequence ID" value="MFC5499616.1"/>
    <property type="molecule type" value="Genomic_DNA"/>
</dbReference>
<dbReference type="Gene3D" id="3.90.550.10">
    <property type="entry name" value="Spore Coat Polysaccharide Biosynthesis Protein SpsA, Chain A"/>
    <property type="match status" value="1"/>
</dbReference>
<keyword evidence="11" id="KW-1185">Reference proteome</keyword>
<feature type="domain" description="Glycosyltransferase 2-like" evidence="9">
    <location>
        <begin position="12"/>
        <end position="174"/>
    </location>
</feature>
<proteinExistence type="predicted"/>
<name>A0ABW0NHY9_9BURK</name>
<feature type="transmembrane region" description="Helical" evidence="8">
    <location>
        <begin position="269"/>
        <end position="294"/>
    </location>
</feature>
<evidence type="ECO:0000256" key="4">
    <source>
        <dbReference type="ARBA" id="ARBA00022692"/>
    </source>
</evidence>
<evidence type="ECO:0000256" key="1">
    <source>
        <dbReference type="ARBA" id="ARBA00022475"/>
    </source>
</evidence>
<keyword evidence="7 8" id="KW-0472">Membrane</keyword>
<comment type="caution">
    <text evidence="10">The sequence shown here is derived from an EMBL/GenBank/DDBJ whole genome shotgun (WGS) entry which is preliminary data.</text>
</comment>
<evidence type="ECO:0000256" key="2">
    <source>
        <dbReference type="ARBA" id="ARBA00022676"/>
    </source>
</evidence>
<dbReference type="InterPro" id="IPR001173">
    <property type="entry name" value="Glyco_trans_2-like"/>
</dbReference>
<dbReference type="RefSeq" id="WP_376851834.1">
    <property type="nucleotide sequence ID" value="NZ_JBHSMF010000009.1"/>
</dbReference>
<evidence type="ECO:0000313" key="11">
    <source>
        <dbReference type="Proteomes" id="UP001596037"/>
    </source>
</evidence>
<dbReference type="Pfam" id="PF00535">
    <property type="entry name" value="Glycos_transf_2"/>
    <property type="match status" value="1"/>
</dbReference>
<dbReference type="Proteomes" id="UP001596037">
    <property type="component" value="Unassembled WGS sequence"/>
</dbReference>
<evidence type="ECO:0000259" key="9">
    <source>
        <dbReference type="Pfam" id="PF00535"/>
    </source>
</evidence>
<keyword evidence="1" id="KW-1003">Cell membrane</keyword>
<dbReference type="CDD" id="cd04187">
    <property type="entry name" value="DPM1_like_bac"/>
    <property type="match status" value="1"/>
</dbReference>
<feature type="transmembrane region" description="Helical" evidence="8">
    <location>
        <begin position="236"/>
        <end position="257"/>
    </location>
</feature>
<keyword evidence="6 8" id="KW-1133">Transmembrane helix</keyword>
<accession>A0ABW0NHY9</accession>
<keyword evidence="2 10" id="KW-0328">Glycosyltransferase</keyword>
<evidence type="ECO:0000256" key="6">
    <source>
        <dbReference type="ARBA" id="ARBA00022989"/>
    </source>
</evidence>
<dbReference type="InterPro" id="IPR050256">
    <property type="entry name" value="Glycosyltransferase_2"/>
</dbReference>
<sequence>MLQRTESTPSISCVVPAYNEAASLADTLGTMLATLRPLFRRIELIVVDDGSKDDTAAIVERLGATNPEIVLLRLSRNFGKEAALTAGMEAAAGDLLLFVDADGQHPPDMVAPMLQGWRDGADVVYGVRRVREDQSRLHRRMIKTFYRLINWGSPIEIPAGAGDFRLMDRKVVEALKALPERNRFMKGFYAWVGFKSLPLDYEPLPRSQGRTHFGIKGAFRLAMTGMLAFSTAPLRALSVVGFLLALASLAYGAWVIFEYFYYGIAAPGFATIVVAMMFLSGIQLLSVGVLAEYVGRIYDEVKRRPVYLVSERQGQGLAAAPGPVPAPHAPLQAQR</sequence>
<evidence type="ECO:0000256" key="7">
    <source>
        <dbReference type="ARBA" id="ARBA00023136"/>
    </source>
</evidence>
<protein>
    <submittedName>
        <fullName evidence="10">Glycosyltransferase family 2 protein</fullName>
        <ecNumber evidence="10">2.4.-.-</ecNumber>
    </submittedName>
</protein>
<keyword evidence="5" id="KW-0448">Lipopolysaccharide biosynthesis</keyword>
<evidence type="ECO:0000256" key="8">
    <source>
        <dbReference type="SAM" id="Phobius"/>
    </source>
</evidence>
<keyword evidence="3 10" id="KW-0808">Transferase</keyword>
<dbReference type="PANTHER" id="PTHR48090:SF3">
    <property type="entry name" value="UNDECAPRENYL-PHOSPHATE 4-DEOXY-4-FORMAMIDO-L-ARABINOSE TRANSFERASE"/>
    <property type="match status" value="1"/>
</dbReference>
<keyword evidence="4 8" id="KW-0812">Transmembrane</keyword>
<evidence type="ECO:0000313" key="10">
    <source>
        <dbReference type="EMBL" id="MFC5499616.1"/>
    </source>
</evidence>
<evidence type="ECO:0000256" key="3">
    <source>
        <dbReference type="ARBA" id="ARBA00022679"/>
    </source>
</evidence>
<dbReference type="SUPFAM" id="SSF53448">
    <property type="entry name" value="Nucleotide-diphospho-sugar transferases"/>
    <property type="match status" value="1"/>
</dbReference>
<dbReference type="PANTHER" id="PTHR48090">
    <property type="entry name" value="UNDECAPRENYL-PHOSPHATE 4-DEOXY-4-FORMAMIDO-L-ARABINOSE TRANSFERASE-RELATED"/>
    <property type="match status" value="1"/>
</dbReference>
<dbReference type="EC" id="2.4.-.-" evidence="10"/>
<reference evidence="11" key="1">
    <citation type="journal article" date="2019" name="Int. J. Syst. Evol. Microbiol.">
        <title>The Global Catalogue of Microorganisms (GCM) 10K type strain sequencing project: providing services to taxonomists for standard genome sequencing and annotation.</title>
        <authorList>
            <consortium name="The Broad Institute Genomics Platform"/>
            <consortium name="The Broad Institute Genome Sequencing Center for Infectious Disease"/>
            <person name="Wu L."/>
            <person name="Ma J."/>
        </authorList>
    </citation>
    <scope>NUCLEOTIDE SEQUENCE [LARGE SCALE GENOMIC DNA]</scope>
    <source>
        <strain evidence="11">CCUG 57401</strain>
    </source>
</reference>
<gene>
    <name evidence="10" type="ORF">ACFPOE_18880</name>
</gene>
<dbReference type="InterPro" id="IPR029044">
    <property type="entry name" value="Nucleotide-diphossugar_trans"/>
</dbReference>
<organism evidence="10 11">
    <name type="scientific">Caenimonas terrae</name>
    <dbReference type="NCBI Taxonomy" id="696074"/>
    <lineage>
        <taxon>Bacteria</taxon>
        <taxon>Pseudomonadati</taxon>
        <taxon>Pseudomonadota</taxon>
        <taxon>Betaproteobacteria</taxon>
        <taxon>Burkholderiales</taxon>
        <taxon>Comamonadaceae</taxon>
        <taxon>Caenimonas</taxon>
    </lineage>
</organism>
<dbReference type="GO" id="GO:0016757">
    <property type="term" value="F:glycosyltransferase activity"/>
    <property type="evidence" value="ECO:0007669"/>
    <property type="project" value="UniProtKB-KW"/>
</dbReference>